<protein>
    <submittedName>
        <fullName evidence="2">Uncharacterized protein</fullName>
    </submittedName>
</protein>
<evidence type="ECO:0000313" key="2">
    <source>
        <dbReference type="WBParaSite" id="nRc.2.0.1.t39612-RA"/>
    </source>
</evidence>
<proteinExistence type="predicted"/>
<dbReference type="Proteomes" id="UP000887565">
    <property type="component" value="Unplaced"/>
</dbReference>
<keyword evidence="1" id="KW-1185">Reference proteome</keyword>
<sequence>MKKELLHSRSLTGNSLIWDFAQLGIAQLRIRSLGNSFNWESPNGNRSIGNSFTWKFAHLRIAHLGIAHFGIAHMGIPHYKPGIKTSKMLVFSPKMQ</sequence>
<reference evidence="2" key="1">
    <citation type="submission" date="2022-11" db="UniProtKB">
        <authorList>
            <consortium name="WormBaseParasite"/>
        </authorList>
    </citation>
    <scope>IDENTIFICATION</scope>
</reference>
<dbReference type="WBParaSite" id="nRc.2.0.1.t39612-RA">
    <property type="protein sequence ID" value="nRc.2.0.1.t39612-RA"/>
    <property type="gene ID" value="nRc.2.0.1.g39612"/>
</dbReference>
<name>A0A915KL97_ROMCU</name>
<evidence type="ECO:0000313" key="1">
    <source>
        <dbReference type="Proteomes" id="UP000887565"/>
    </source>
</evidence>
<dbReference type="AlphaFoldDB" id="A0A915KL97"/>
<organism evidence="1 2">
    <name type="scientific">Romanomermis culicivorax</name>
    <name type="common">Nematode worm</name>
    <dbReference type="NCBI Taxonomy" id="13658"/>
    <lineage>
        <taxon>Eukaryota</taxon>
        <taxon>Metazoa</taxon>
        <taxon>Ecdysozoa</taxon>
        <taxon>Nematoda</taxon>
        <taxon>Enoplea</taxon>
        <taxon>Dorylaimia</taxon>
        <taxon>Mermithida</taxon>
        <taxon>Mermithoidea</taxon>
        <taxon>Mermithidae</taxon>
        <taxon>Romanomermis</taxon>
    </lineage>
</organism>
<accession>A0A915KL97</accession>